<accession>A0A0G4IIQ4</accession>
<organism evidence="3 4">
    <name type="scientific">Plasmodiophora brassicae</name>
    <name type="common">Clubroot disease agent</name>
    <dbReference type="NCBI Taxonomy" id="37360"/>
    <lineage>
        <taxon>Eukaryota</taxon>
        <taxon>Sar</taxon>
        <taxon>Rhizaria</taxon>
        <taxon>Endomyxa</taxon>
        <taxon>Phytomyxea</taxon>
        <taxon>Plasmodiophorida</taxon>
        <taxon>Plasmodiophoridae</taxon>
        <taxon>Plasmodiophora</taxon>
    </lineage>
</organism>
<evidence type="ECO:0000313" key="3">
    <source>
        <dbReference type="EMBL" id="CEO95043.1"/>
    </source>
</evidence>
<gene>
    <name evidence="3" type="ORF">PBRA_003856</name>
</gene>
<dbReference type="EMBL" id="CDSF01000002">
    <property type="protein sequence ID" value="CEO95043.1"/>
    <property type="molecule type" value="Genomic_DNA"/>
</dbReference>
<protein>
    <submittedName>
        <fullName evidence="3">Uncharacterized protein</fullName>
    </submittedName>
</protein>
<keyword evidence="2" id="KW-0732">Signal</keyword>
<evidence type="ECO:0000313" key="4">
    <source>
        <dbReference type="Proteomes" id="UP000039324"/>
    </source>
</evidence>
<feature type="chain" id="PRO_5005192721" evidence="2">
    <location>
        <begin position="20"/>
        <end position="210"/>
    </location>
</feature>
<feature type="compositionally biased region" description="Polar residues" evidence="1">
    <location>
        <begin position="60"/>
        <end position="73"/>
    </location>
</feature>
<keyword evidence="4" id="KW-1185">Reference proteome</keyword>
<dbReference type="Proteomes" id="UP000039324">
    <property type="component" value="Unassembled WGS sequence"/>
</dbReference>
<evidence type="ECO:0000256" key="1">
    <source>
        <dbReference type="SAM" id="MobiDB-lite"/>
    </source>
</evidence>
<evidence type="ECO:0000256" key="2">
    <source>
        <dbReference type="SAM" id="SignalP"/>
    </source>
</evidence>
<feature type="region of interest" description="Disordered" evidence="1">
    <location>
        <begin position="51"/>
        <end position="85"/>
    </location>
</feature>
<reference evidence="3 4" key="1">
    <citation type="submission" date="2015-02" db="EMBL/GenBank/DDBJ databases">
        <authorList>
            <person name="Chooi Y.-H."/>
        </authorList>
    </citation>
    <scope>NUCLEOTIDE SEQUENCE [LARGE SCALE GENOMIC DNA]</scope>
    <source>
        <strain evidence="3">E3</strain>
    </source>
</reference>
<name>A0A0G4IIQ4_PLABS</name>
<proteinExistence type="predicted"/>
<feature type="signal peptide" evidence="2">
    <location>
        <begin position="1"/>
        <end position="19"/>
    </location>
</feature>
<sequence>MVRVTAAIAAFVIAGLAVAVRQQSPSGVSSAMSQNEFQPAQLETVTAPRITPGQQVPPLAQSSTSGTLPISTDQQRQEQQENQNELPSIRDLLPEMFPPIRGAQPQRNQDYSLRVSRVFPTSSLNDVLEYCAPSFRQDFTELYTFLSEAFMLILEYFAEHEPVPACNFMGSSPFNQLWSLFPSQHVIIQASETRSLVFLRADYNGLHRPL</sequence>
<dbReference type="AlphaFoldDB" id="A0A0G4IIQ4"/>